<evidence type="ECO:0000256" key="1">
    <source>
        <dbReference type="SAM" id="Phobius"/>
    </source>
</evidence>
<keyword evidence="1" id="KW-1133">Transmembrane helix</keyword>
<evidence type="ECO:0000313" key="3">
    <source>
        <dbReference type="EMBL" id="HIP83956.1"/>
    </source>
</evidence>
<evidence type="ECO:0000259" key="2">
    <source>
        <dbReference type="Pfam" id="PF11495"/>
    </source>
</evidence>
<feature type="domain" description="Transcription regulator TrmB C-terminal" evidence="2">
    <location>
        <begin position="43"/>
        <end position="117"/>
    </location>
</feature>
<dbReference type="EMBL" id="DQUO01000052">
    <property type="protein sequence ID" value="HIP91525.1"/>
    <property type="molecule type" value="Genomic_DNA"/>
</dbReference>
<dbReference type="InterPro" id="IPR021586">
    <property type="entry name" value="Tscrpt_reg_TrmB_C"/>
</dbReference>
<evidence type="ECO:0000313" key="4">
    <source>
        <dbReference type="EMBL" id="HIP91525.1"/>
    </source>
</evidence>
<accession>A0A833E6J9</accession>
<dbReference type="Pfam" id="PF11495">
    <property type="entry name" value="Regulator_TrmB"/>
    <property type="match status" value="1"/>
</dbReference>
<reference evidence="4" key="1">
    <citation type="journal article" date="2020" name="ISME J.">
        <title>Gammaproteobacteria mediating utilization of methyl-, sulfur- and petroleum organic compounds in deep ocean hydrothermal plumes.</title>
        <authorList>
            <person name="Zhou Z."/>
            <person name="Liu Y."/>
            <person name="Pan J."/>
            <person name="Cron B.R."/>
            <person name="Toner B.M."/>
            <person name="Anantharaman K."/>
            <person name="Breier J.A."/>
            <person name="Dick G.J."/>
            <person name="Li M."/>
        </authorList>
    </citation>
    <scope>NUCLEOTIDE SEQUENCE</scope>
    <source>
        <strain evidence="3">SZUA-1453</strain>
        <strain evidence="4">SZUA-1471</strain>
    </source>
</reference>
<sequence>MRLKIGILEILVILSILVTSGALVYKYLSSSSDTYSFDGDQMYKCAWVAEKILSKGFPLYADIYGRWSSTGEEFNGTVLVVRARGGTLYAIYSNRSVTVGGRMAYKEDIAGERIILKPLGNTIISHEIGPLEGHSFKDIEEGIERSVKPYRELNITILDIYISGVFAVDSKTYKPTEQQYIKNRIEEINNRGSNIKVNFLDKGLTIEGKQRIDNLEIFDSLTTPEKILTSKIKVYLIVNETLEELPRTIKSYNISNIVTLK</sequence>
<organism evidence="4 5">
    <name type="scientific">Methanothermococcus okinawensis</name>
    <dbReference type="NCBI Taxonomy" id="155863"/>
    <lineage>
        <taxon>Archaea</taxon>
        <taxon>Methanobacteriati</taxon>
        <taxon>Methanobacteriota</taxon>
        <taxon>Methanomada group</taxon>
        <taxon>Methanococci</taxon>
        <taxon>Methanococcales</taxon>
        <taxon>Methanococcaceae</taxon>
        <taxon>Methanothermococcus</taxon>
    </lineage>
</organism>
<gene>
    <name evidence="3" type="ORF">EYH15_00445</name>
    <name evidence="4" type="ORF">EYH21_04430</name>
</gene>
<dbReference type="Proteomes" id="UP000618343">
    <property type="component" value="Unassembled WGS sequence"/>
</dbReference>
<name>A0A833E6J9_9EURY</name>
<feature type="transmembrane region" description="Helical" evidence="1">
    <location>
        <begin position="7"/>
        <end position="28"/>
    </location>
</feature>
<keyword evidence="1" id="KW-0812">Transmembrane</keyword>
<proteinExistence type="predicted"/>
<dbReference type="SUPFAM" id="SSF159071">
    <property type="entry name" value="TrmB C-terminal domain-like"/>
    <property type="match status" value="1"/>
</dbReference>
<dbReference type="Proteomes" id="UP000643554">
    <property type="component" value="Unassembled WGS sequence"/>
</dbReference>
<dbReference type="EMBL" id="DQUI01000014">
    <property type="protein sequence ID" value="HIP83956.1"/>
    <property type="molecule type" value="Genomic_DNA"/>
</dbReference>
<dbReference type="AlphaFoldDB" id="A0A833E6J9"/>
<keyword evidence="1" id="KW-0472">Membrane</keyword>
<evidence type="ECO:0000313" key="5">
    <source>
        <dbReference type="Proteomes" id="UP000618343"/>
    </source>
</evidence>
<comment type="caution">
    <text evidence="4">The sequence shown here is derived from an EMBL/GenBank/DDBJ whole genome shotgun (WGS) entry which is preliminary data.</text>
</comment>
<protein>
    <recommendedName>
        <fullName evidence="2">Transcription regulator TrmB C-terminal domain-containing protein</fullName>
    </recommendedName>
</protein>